<gene>
    <name evidence="5" type="ORF">CFK39_09875</name>
</gene>
<dbReference type="InterPro" id="IPR008628">
    <property type="entry name" value="GPP34-like"/>
</dbReference>
<keyword evidence="2" id="KW-0333">Golgi apparatus</keyword>
<proteinExistence type="predicted"/>
<keyword evidence="6" id="KW-1185">Reference proteome</keyword>
<evidence type="ECO:0000256" key="3">
    <source>
        <dbReference type="ARBA" id="ARBA00023121"/>
    </source>
</evidence>
<evidence type="ECO:0000256" key="4">
    <source>
        <dbReference type="ARBA" id="ARBA00023136"/>
    </source>
</evidence>
<dbReference type="GO" id="GO:0070273">
    <property type="term" value="F:phosphatidylinositol-4-phosphate binding"/>
    <property type="evidence" value="ECO:0007669"/>
    <property type="project" value="InterPro"/>
</dbReference>
<keyword evidence="3" id="KW-0446">Lipid-binding</keyword>
<comment type="subcellular location">
    <subcellularLocation>
        <location evidence="1">Golgi apparatus membrane</location>
        <topology evidence="1">Peripheral membrane protein</topology>
        <orientation evidence="1">Cytoplasmic side</orientation>
    </subcellularLocation>
</comment>
<dbReference type="InterPro" id="IPR038261">
    <property type="entry name" value="GPP34-like_sf"/>
</dbReference>
<evidence type="ECO:0000256" key="2">
    <source>
        <dbReference type="ARBA" id="ARBA00023034"/>
    </source>
</evidence>
<evidence type="ECO:0000313" key="5">
    <source>
        <dbReference type="EMBL" id="ASK66071.1"/>
    </source>
</evidence>
<protein>
    <submittedName>
        <fullName evidence="5">GPP34 family phosphoprotein</fullName>
    </submittedName>
</protein>
<dbReference type="OrthoDB" id="4419256at2"/>
<reference evidence="6" key="1">
    <citation type="submission" date="2017-07" db="EMBL/GenBank/DDBJ databases">
        <title>Brachybacterium sp. VR2415.</title>
        <authorList>
            <person name="Tak E.J."/>
            <person name="Bae J.-W."/>
        </authorList>
    </citation>
    <scope>NUCLEOTIDE SEQUENCE [LARGE SCALE GENOMIC DNA]</scope>
    <source>
        <strain evidence="6">VR2415</strain>
    </source>
</reference>
<dbReference type="Gene3D" id="1.10.3630.10">
    <property type="entry name" value="yeast vps74-n-term truncation variant domain like"/>
    <property type="match status" value="1"/>
</dbReference>
<dbReference type="EMBL" id="CP022316">
    <property type="protein sequence ID" value="ASK66071.1"/>
    <property type="molecule type" value="Genomic_DNA"/>
</dbReference>
<evidence type="ECO:0000256" key="1">
    <source>
        <dbReference type="ARBA" id="ARBA00004255"/>
    </source>
</evidence>
<dbReference type="GO" id="GO:0012505">
    <property type="term" value="C:endomembrane system"/>
    <property type="evidence" value="ECO:0007669"/>
    <property type="project" value="UniProtKB-ARBA"/>
</dbReference>
<dbReference type="AlphaFoldDB" id="A0A220UDP1"/>
<dbReference type="KEGG" id="brv:CFK39_09875"/>
<dbReference type="Pfam" id="PF05719">
    <property type="entry name" value="GPP34"/>
    <property type="match status" value="1"/>
</dbReference>
<keyword evidence="4" id="KW-0472">Membrane</keyword>
<dbReference type="RefSeq" id="WP_089065312.1">
    <property type="nucleotide sequence ID" value="NZ_CP022316.1"/>
</dbReference>
<dbReference type="GO" id="GO:0005737">
    <property type="term" value="C:cytoplasm"/>
    <property type="evidence" value="ECO:0007669"/>
    <property type="project" value="UniProtKB-ARBA"/>
</dbReference>
<sequence>MMTDTIPAELFLLLTDDAGRQDSTSSRKQALAAAALAELALRERIAIGEERTPRVTVLDPGPLDLPVLDRALAALAKLDGKPIGSVIEHRSMDLTEAIGEGFAAAGAVQRKDGWFSTKWPTHDDSLETALRARIAGAVDDPRTASLQDGILLEILRALGIAHRILKTDLPGLSRRELDQRIKDLHIDHPAATAVKKVMDDMTAVMIATSAAVTIST</sequence>
<evidence type="ECO:0000313" key="6">
    <source>
        <dbReference type="Proteomes" id="UP000198398"/>
    </source>
</evidence>
<name>A0A220UDP1_9MICO</name>
<dbReference type="Proteomes" id="UP000198398">
    <property type="component" value="Chromosome"/>
</dbReference>
<accession>A0A220UDP1</accession>
<organism evidence="5 6">
    <name type="scientific">Brachybacterium avium</name>
    <dbReference type="NCBI Taxonomy" id="2017485"/>
    <lineage>
        <taxon>Bacteria</taxon>
        <taxon>Bacillati</taxon>
        <taxon>Actinomycetota</taxon>
        <taxon>Actinomycetes</taxon>
        <taxon>Micrococcales</taxon>
        <taxon>Dermabacteraceae</taxon>
        <taxon>Brachybacterium</taxon>
    </lineage>
</organism>